<dbReference type="PANTHER" id="PTHR33116:SF86">
    <property type="entry name" value="REVERSE TRANSCRIPTASE DOMAIN-CONTAINING PROTEIN"/>
    <property type="match status" value="1"/>
</dbReference>
<dbReference type="EMBL" id="JAWXYG010000002">
    <property type="protein sequence ID" value="KAK4282634.1"/>
    <property type="molecule type" value="Genomic_DNA"/>
</dbReference>
<dbReference type="AlphaFoldDB" id="A0AAE1TGC7"/>
<comment type="caution">
    <text evidence="1">The sequence shown here is derived from an EMBL/GenBank/DDBJ whole genome shotgun (WGS) entry which is preliminary data.</text>
</comment>
<dbReference type="PANTHER" id="PTHR33116">
    <property type="entry name" value="REVERSE TRANSCRIPTASE ZINC-BINDING DOMAIN-CONTAINING PROTEIN-RELATED-RELATED"/>
    <property type="match status" value="1"/>
</dbReference>
<accession>A0AAE1TGC7</accession>
<protein>
    <recommendedName>
        <fullName evidence="3">Reverse transcriptase domain-containing protein</fullName>
    </recommendedName>
</protein>
<sequence length="266" mass="30115">MGKGGVEVSHLLFADDLLLICEAEMDQMSLVMGILESFGNMSGQKVNFQKTNVYFSKNVDRIVQNEICMFASFKRKDDLGRYLGAYMAKGKGKGKNSQSLLDKMQSKLSGWKKLTLSLAGRLNLVQSVTNQMAVYSMQHVAIPVGVHKQMVEMQRDFVWGREEGKRKISAVSWELLCREKKNGGLGLRNLEFMNEALLGRVAWNMIAKPNNLCSKVLSGKYRRDCNLMNECKAVKTDSDLWRNLVRIWCCRFALCTESGSLQCIEE</sequence>
<keyword evidence="2" id="KW-1185">Reference proteome</keyword>
<reference evidence="1" key="1">
    <citation type="submission" date="2023-10" db="EMBL/GenBank/DDBJ databases">
        <title>Chromosome-level genome of the transformable northern wattle, Acacia crassicarpa.</title>
        <authorList>
            <person name="Massaro I."/>
            <person name="Sinha N.R."/>
            <person name="Poethig S."/>
            <person name="Leichty A.R."/>
        </authorList>
    </citation>
    <scope>NUCLEOTIDE SEQUENCE</scope>
    <source>
        <strain evidence="1">Acra3RX</strain>
        <tissue evidence="1">Leaf</tissue>
    </source>
</reference>
<evidence type="ECO:0000313" key="2">
    <source>
        <dbReference type="Proteomes" id="UP001293593"/>
    </source>
</evidence>
<dbReference type="Proteomes" id="UP001293593">
    <property type="component" value="Unassembled WGS sequence"/>
</dbReference>
<evidence type="ECO:0000313" key="1">
    <source>
        <dbReference type="EMBL" id="KAK4282634.1"/>
    </source>
</evidence>
<gene>
    <name evidence="1" type="ORF">QN277_013989</name>
</gene>
<proteinExistence type="predicted"/>
<evidence type="ECO:0008006" key="3">
    <source>
        <dbReference type="Google" id="ProtNLM"/>
    </source>
</evidence>
<organism evidence="1 2">
    <name type="scientific">Acacia crassicarpa</name>
    <name type="common">northern wattle</name>
    <dbReference type="NCBI Taxonomy" id="499986"/>
    <lineage>
        <taxon>Eukaryota</taxon>
        <taxon>Viridiplantae</taxon>
        <taxon>Streptophyta</taxon>
        <taxon>Embryophyta</taxon>
        <taxon>Tracheophyta</taxon>
        <taxon>Spermatophyta</taxon>
        <taxon>Magnoliopsida</taxon>
        <taxon>eudicotyledons</taxon>
        <taxon>Gunneridae</taxon>
        <taxon>Pentapetalae</taxon>
        <taxon>rosids</taxon>
        <taxon>fabids</taxon>
        <taxon>Fabales</taxon>
        <taxon>Fabaceae</taxon>
        <taxon>Caesalpinioideae</taxon>
        <taxon>mimosoid clade</taxon>
        <taxon>Acacieae</taxon>
        <taxon>Acacia</taxon>
    </lineage>
</organism>
<name>A0AAE1TGC7_9FABA</name>